<dbReference type="Proteomes" id="UP000199475">
    <property type="component" value="Unassembled WGS sequence"/>
</dbReference>
<dbReference type="OrthoDB" id="3734157at2"/>
<keyword evidence="2" id="KW-0732">Signal</keyword>
<accession>A0A1G9I121</accession>
<dbReference type="AlphaFoldDB" id="A0A1G9I121"/>
<keyword evidence="4" id="KW-1185">Reference proteome</keyword>
<evidence type="ECO:0000256" key="2">
    <source>
        <dbReference type="SAM" id="SignalP"/>
    </source>
</evidence>
<gene>
    <name evidence="3" type="ORF">SAMN04488242_0659</name>
</gene>
<evidence type="ECO:0000313" key="3">
    <source>
        <dbReference type="EMBL" id="SDL18940.1"/>
    </source>
</evidence>
<dbReference type="InterPro" id="IPR024079">
    <property type="entry name" value="MetalloPept_cat_dom_sf"/>
</dbReference>
<dbReference type="Gene3D" id="3.40.390.10">
    <property type="entry name" value="Collagenase (Catalytic Domain)"/>
    <property type="match status" value="1"/>
</dbReference>
<dbReference type="STRING" id="686624.SAMN04488242_0659"/>
<reference evidence="3 4" key="1">
    <citation type="submission" date="2016-10" db="EMBL/GenBank/DDBJ databases">
        <authorList>
            <person name="de Groot N.N."/>
        </authorList>
    </citation>
    <scope>NUCLEOTIDE SEQUENCE [LARGE SCALE GENOMIC DNA]</scope>
    <source>
        <strain evidence="3 4">CGMCC 1.9159</strain>
    </source>
</reference>
<feature type="region of interest" description="Disordered" evidence="1">
    <location>
        <begin position="254"/>
        <end position="289"/>
    </location>
</feature>
<dbReference type="EMBL" id="FNGP01000001">
    <property type="protein sequence ID" value="SDL18940.1"/>
    <property type="molecule type" value="Genomic_DNA"/>
</dbReference>
<organism evidence="3 4">
    <name type="scientific">Tessaracoccus oleiagri</name>
    <dbReference type="NCBI Taxonomy" id="686624"/>
    <lineage>
        <taxon>Bacteria</taxon>
        <taxon>Bacillati</taxon>
        <taxon>Actinomycetota</taxon>
        <taxon>Actinomycetes</taxon>
        <taxon>Propionibacteriales</taxon>
        <taxon>Propionibacteriaceae</taxon>
        <taxon>Tessaracoccus</taxon>
    </lineage>
</organism>
<protein>
    <submittedName>
        <fullName evidence="3">Uncharacterized protein</fullName>
    </submittedName>
</protein>
<feature type="chain" id="PRO_5011529493" evidence="2">
    <location>
        <begin position="35"/>
        <end position="289"/>
    </location>
</feature>
<dbReference type="GO" id="GO:0008237">
    <property type="term" value="F:metallopeptidase activity"/>
    <property type="evidence" value="ECO:0007669"/>
    <property type="project" value="InterPro"/>
</dbReference>
<evidence type="ECO:0000256" key="1">
    <source>
        <dbReference type="SAM" id="MobiDB-lite"/>
    </source>
</evidence>
<name>A0A1G9I121_9ACTN</name>
<proteinExistence type="predicted"/>
<evidence type="ECO:0000313" key="4">
    <source>
        <dbReference type="Proteomes" id="UP000199475"/>
    </source>
</evidence>
<sequence>MSFLRGIRVRKWLLSVAAVVTTVAAAIGATQATALPVAPTPAPPVTGIPTPCLSTNEWPEGASIAEIQQQIEQRFNFRLGGKQWTEEYRPSIKILWETLDAMECTDYRTTLQGKYSGTVGINAARIRGYAWGDWSLSRSGYVSFDFEKFKQALADDDEGRLVRLVAHELAHVYNSDRYKGAQYWADFQKLYRQEGRFSDYAGRSVTETFADVVGYYVGRCALDNPYDTGEHDAYYQFAKEHVFGGKEFGPAPGEAMNCTVPKEGAQEPRPAQGAESQQTADWVSELTGE</sequence>
<feature type="signal peptide" evidence="2">
    <location>
        <begin position="1"/>
        <end position="34"/>
    </location>
</feature>